<dbReference type="Pfam" id="PF09727">
    <property type="entry name" value="CortBP2"/>
    <property type="match status" value="1"/>
</dbReference>
<feature type="compositionally biased region" description="Basic and acidic residues" evidence="3">
    <location>
        <begin position="716"/>
        <end position="736"/>
    </location>
</feature>
<dbReference type="Proteomes" id="UP001239994">
    <property type="component" value="Unassembled WGS sequence"/>
</dbReference>
<feature type="compositionally biased region" description="Basic and acidic residues" evidence="3">
    <location>
        <begin position="44"/>
        <end position="64"/>
    </location>
</feature>
<dbReference type="AlphaFoldDB" id="A0AAD9DUH0"/>
<keyword evidence="6" id="KW-1185">Reference proteome</keyword>
<feature type="non-terminal residue" evidence="5">
    <location>
        <position position="1254"/>
    </location>
</feature>
<feature type="region of interest" description="Disordered" evidence="3">
    <location>
        <begin position="199"/>
        <end position="219"/>
    </location>
</feature>
<feature type="region of interest" description="Disordered" evidence="3">
    <location>
        <begin position="29"/>
        <end position="64"/>
    </location>
</feature>
<organism evidence="5 6">
    <name type="scientific">Electrophorus voltai</name>
    <dbReference type="NCBI Taxonomy" id="2609070"/>
    <lineage>
        <taxon>Eukaryota</taxon>
        <taxon>Metazoa</taxon>
        <taxon>Chordata</taxon>
        <taxon>Craniata</taxon>
        <taxon>Vertebrata</taxon>
        <taxon>Euteleostomi</taxon>
        <taxon>Actinopterygii</taxon>
        <taxon>Neopterygii</taxon>
        <taxon>Teleostei</taxon>
        <taxon>Ostariophysi</taxon>
        <taxon>Gymnotiformes</taxon>
        <taxon>Gymnotoidei</taxon>
        <taxon>Gymnotidae</taxon>
        <taxon>Electrophorus</taxon>
    </lineage>
</organism>
<feature type="compositionally biased region" description="Basic and acidic residues" evidence="3">
    <location>
        <begin position="295"/>
        <end position="311"/>
    </location>
</feature>
<evidence type="ECO:0000256" key="1">
    <source>
        <dbReference type="ARBA" id="ARBA00023054"/>
    </source>
</evidence>
<name>A0AAD9DUH0_9TELE</name>
<dbReference type="PANTHER" id="PTHR23166:SF3">
    <property type="entry name" value="FILAMIN-A-INTERACTING PROTEIN 1"/>
    <property type="match status" value="1"/>
</dbReference>
<reference evidence="5" key="1">
    <citation type="submission" date="2023-03" db="EMBL/GenBank/DDBJ databases">
        <title>Electrophorus voltai genome.</title>
        <authorList>
            <person name="Bian C."/>
        </authorList>
    </citation>
    <scope>NUCLEOTIDE SEQUENCE</scope>
    <source>
        <strain evidence="5">CB-2022</strain>
        <tissue evidence="5">Muscle</tissue>
    </source>
</reference>
<proteinExistence type="predicted"/>
<sequence length="1254" mass="142155">GSMRSKSNGMDNPADGVLVVPRAVRELGEPEAREVKLPATEKANVQREGERKTSGTEKDDQTLGLKDLSKDDLLQLLGVMEREIQAREDVIRLLRARLGCPEVLESQYGSACPTRPLQALQRDGLLLNGHIRRDNVYEKPMAELDRLQYKHRETYRRMLEQLLLAEKCHRRTVHELDTEKRKHADYMNKSDDFTNLLEQERERQGSRSPSDKAHGLPQTRLTVSLRQGLRLKLLLKQEKAFQIRKEKEHSKRLEKVRRELIKLKTFALVLVDEQQFHLEQIDQQSQKIQELHQQLQEKEQELSGAESKSKEDGQKLLRLEVELEVRSSKFAREHDEMTAKLASQEAQHRQLCQKQGTLSQTVEELERKNVVLLKSAEELQELRDKISKGECGNSNLMAELENLRKRVLEMEGKDEEIAKAENQCRELKKKLQAEGIHSKELKLEVDNLQKRMTELERLEAAFSVGRTECAHLQGALEKERTVTKELADELVMVKIRMKELESSELKLEKAELVLKEELAKLKSVAVMMVNEHKNMAERVRSEEKRREELDGLFKAEQEKVTEVTERLIDESKRFLKLKSEMERKITTLIKEKEELKVRHPAEEEECRDLSSKSRTRKHTNEKSRNGGNESTIKAFCKDEDAHSNSSRTDEKEATELSVEVERLRSRLKQLEVVEGDLIKTEDEYDVLKKRFKREQEKANSLSRQVEEMRSQIASSKEVERGEAAGQETELRRRCRSEEARNRDLQADVQALKEKIHELMNKEDQLSQLQVDYSVLQRKFLEEEDKKKNMSNEVLDLTKELEMTKRYSRALRPSSNGRRMVDVPVTSTGVQTDAAQSPAADDDDDDTPAVFIKKSVQEENHIMRSLRQRSVKKSTERPTVRELYPPAAASDLSLKKSWIPWIRKKDCHVQSAPERANSDGETVHSEIKLTQKQGQPLHVRVTPDRQSSKTTLQVSGSPADNIFNGSVATPSQSAQKPQILIIPSTVVSPNERSREPRSLERAKSPLTITTVSRTKSPESIKTAPPARCMSPVSFMSVNTSILSDTSSSPEPQEMITDRAVFKVTPEKRVVPMPIKKCNIVATEDNKIHNHLGPPFKKACENSSSAVALRHVAAESKELSVGTVLRSPRQGTACKAAASKVMSSITITQVNTSPARPTLSVQPVAETQTFRCGLTRIPMSRGMKAGKAVVGAPGISAGVRTESKAEGQSMCTEVKKPSVSGKDSGVKRSTHTPGEGCGSQSEQREGNIQQDRKTPL</sequence>
<feature type="compositionally biased region" description="Basic and acidic residues" evidence="3">
    <location>
        <begin position="1240"/>
        <end position="1254"/>
    </location>
</feature>
<feature type="coiled-coil region" evidence="2">
    <location>
        <begin position="334"/>
        <end position="458"/>
    </location>
</feature>
<feature type="domain" description="Cortactin-binding protein-2 N-terminal" evidence="4">
    <location>
        <begin position="67"/>
        <end position="275"/>
    </location>
</feature>
<protein>
    <recommendedName>
        <fullName evidence="4">Cortactin-binding protein-2 N-terminal domain-containing protein</fullName>
    </recommendedName>
</protein>
<evidence type="ECO:0000313" key="6">
    <source>
        <dbReference type="Proteomes" id="UP001239994"/>
    </source>
</evidence>
<feature type="region of interest" description="Disordered" evidence="3">
    <location>
        <begin position="599"/>
        <end position="632"/>
    </location>
</feature>
<evidence type="ECO:0000256" key="3">
    <source>
        <dbReference type="SAM" id="MobiDB-lite"/>
    </source>
</evidence>
<evidence type="ECO:0000259" key="4">
    <source>
        <dbReference type="Pfam" id="PF09727"/>
    </source>
</evidence>
<accession>A0AAD9DUH0</accession>
<feature type="compositionally biased region" description="Basic and acidic residues" evidence="3">
    <location>
        <begin position="199"/>
        <end position="214"/>
    </location>
</feature>
<dbReference type="InterPro" id="IPR050719">
    <property type="entry name" value="Cortactin-Actin_Reg"/>
</dbReference>
<dbReference type="PANTHER" id="PTHR23166">
    <property type="entry name" value="FILAMIN/GPBP-INTERACTING PROTEIN"/>
    <property type="match status" value="1"/>
</dbReference>
<gene>
    <name evidence="5" type="ORF">P4O66_011992</name>
</gene>
<feature type="compositionally biased region" description="Basic and acidic residues" evidence="3">
    <location>
        <begin position="599"/>
        <end position="611"/>
    </location>
</feature>
<dbReference type="InterPro" id="IPR019131">
    <property type="entry name" value="Cortactin-binding_p2_N"/>
</dbReference>
<feature type="region of interest" description="Disordered" evidence="3">
    <location>
        <begin position="707"/>
        <end position="736"/>
    </location>
</feature>
<evidence type="ECO:0000313" key="5">
    <source>
        <dbReference type="EMBL" id="KAK1793623.1"/>
    </source>
</evidence>
<keyword evidence="1 2" id="KW-0175">Coiled coil</keyword>
<feature type="region of interest" description="Disordered" evidence="3">
    <location>
        <begin position="292"/>
        <end position="311"/>
    </location>
</feature>
<feature type="region of interest" description="Disordered" evidence="3">
    <location>
        <begin position="1195"/>
        <end position="1254"/>
    </location>
</feature>
<dbReference type="EMBL" id="JAROKS010000018">
    <property type="protein sequence ID" value="KAK1793623.1"/>
    <property type="molecule type" value="Genomic_DNA"/>
</dbReference>
<comment type="caution">
    <text evidence="5">The sequence shown here is derived from an EMBL/GenBank/DDBJ whole genome shotgun (WGS) entry which is preliminary data.</text>
</comment>
<evidence type="ECO:0000256" key="2">
    <source>
        <dbReference type="SAM" id="Coils"/>
    </source>
</evidence>